<evidence type="ECO:0000256" key="2">
    <source>
        <dbReference type="ARBA" id="ARBA00022884"/>
    </source>
</evidence>
<dbReference type="InterPro" id="IPR002547">
    <property type="entry name" value="tRNA-bd_dom"/>
</dbReference>
<comment type="caution">
    <text evidence="5">The sequence shown here is derived from an EMBL/GenBank/DDBJ whole genome shotgun (WGS) entry which is preliminary data.</text>
</comment>
<dbReference type="Gene3D" id="2.40.50.140">
    <property type="entry name" value="Nucleic acid-binding proteins"/>
    <property type="match status" value="1"/>
</dbReference>
<dbReference type="InterPro" id="IPR012340">
    <property type="entry name" value="NA-bd_OB-fold"/>
</dbReference>
<evidence type="ECO:0000259" key="4">
    <source>
        <dbReference type="PROSITE" id="PS50886"/>
    </source>
</evidence>
<dbReference type="SUPFAM" id="SSF50249">
    <property type="entry name" value="Nucleic acid-binding proteins"/>
    <property type="match status" value="1"/>
</dbReference>
<dbReference type="Proteomes" id="UP000034325">
    <property type="component" value="Unassembled WGS sequence"/>
</dbReference>
<dbReference type="InterPro" id="IPR051270">
    <property type="entry name" value="Tyrosine-tRNA_ligase_regulator"/>
</dbReference>
<dbReference type="Pfam" id="PF01588">
    <property type="entry name" value="tRNA_bind"/>
    <property type="match status" value="1"/>
</dbReference>
<reference evidence="5 6" key="1">
    <citation type="journal article" date="2015" name="Nature">
        <title>rRNA introns, odd ribosomes, and small enigmatic genomes across a large radiation of phyla.</title>
        <authorList>
            <person name="Brown C.T."/>
            <person name="Hug L.A."/>
            <person name="Thomas B.C."/>
            <person name="Sharon I."/>
            <person name="Castelle C.J."/>
            <person name="Singh A."/>
            <person name="Wilkins M.J."/>
            <person name="Williams K.H."/>
            <person name="Banfield J.F."/>
        </authorList>
    </citation>
    <scope>NUCLEOTIDE SEQUENCE [LARGE SCALE GENOMIC DNA]</scope>
</reference>
<dbReference type="PANTHER" id="PTHR11586">
    <property type="entry name" value="TRNA-AMINOACYLATION COFACTOR ARC1 FAMILY MEMBER"/>
    <property type="match status" value="1"/>
</dbReference>
<dbReference type="PANTHER" id="PTHR11586:SF37">
    <property type="entry name" value="TRNA-BINDING DOMAIN-CONTAINING PROTEIN"/>
    <property type="match status" value="1"/>
</dbReference>
<protein>
    <submittedName>
        <fullName evidence="5">EMAP domain protein</fullName>
    </submittedName>
</protein>
<dbReference type="EMBL" id="LBWA01000006">
    <property type="protein sequence ID" value="KKQ98025.1"/>
    <property type="molecule type" value="Genomic_DNA"/>
</dbReference>
<sequence>MSLIKVAPIKPLIKFEDLEKLDIRVGTIEAVEDIENSDKLVRLIVNFGDHKRKILVGLKNERANPQEIEGKQALFVVNLEPKEMMGELSEGMLFDIGYADKITPVLAIPEKMVPNGTRAG</sequence>
<organism evidence="5 6">
    <name type="scientific">Candidatus Woesebacteria bacterium GW2011_GWA1_39_12</name>
    <dbReference type="NCBI Taxonomy" id="1618549"/>
    <lineage>
        <taxon>Bacteria</taxon>
        <taxon>Candidatus Woeseibacteriota</taxon>
    </lineage>
</organism>
<keyword evidence="1 3" id="KW-0820">tRNA-binding</keyword>
<dbReference type="AlphaFoldDB" id="A0A0G0MCF1"/>
<evidence type="ECO:0000256" key="1">
    <source>
        <dbReference type="ARBA" id="ARBA00022555"/>
    </source>
</evidence>
<dbReference type="PATRIC" id="fig|1618549.4.peg.649"/>
<dbReference type="PROSITE" id="PS50886">
    <property type="entry name" value="TRBD"/>
    <property type="match status" value="1"/>
</dbReference>
<name>A0A0G0MCF1_9BACT</name>
<evidence type="ECO:0000313" key="6">
    <source>
        <dbReference type="Proteomes" id="UP000034325"/>
    </source>
</evidence>
<accession>A0A0G0MCF1</accession>
<keyword evidence="2 3" id="KW-0694">RNA-binding</keyword>
<evidence type="ECO:0000313" key="5">
    <source>
        <dbReference type="EMBL" id="KKQ98025.1"/>
    </source>
</evidence>
<dbReference type="GO" id="GO:0000049">
    <property type="term" value="F:tRNA binding"/>
    <property type="evidence" value="ECO:0007669"/>
    <property type="project" value="UniProtKB-UniRule"/>
</dbReference>
<feature type="domain" description="TRNA-binding" evidence="4">
    <location>
        <begin position="17"/>
        <end position="120"/>
    </location>
</feature>
<gene>
    <name evidence="5" type="ORF">UT23_C0006G0066</name>
</gene>
<proteinExistence type="predicted"/>
<evidence type="ECO:0000256" key="3">
    <source>
        <dbReference type="PROSITE-ProRule" id="PRU00209"/>
    </source>
</evidence>